<organism evidence="2 3">
    <name type="scientific">Massiliimalia timonensis</name>
    <dbReference type="NCBI Taxonomy" id="1987501"/>
    <lineage>
        <taxon>Bacteria</taxon>
        <taxon>Bacillati</taxon>
        <taxon>Bacillota</taxon>
        <taxon>Clostridia</taxon>
        <taxon>Eubacteriales</taxon>
        <taxon>Oscillospiraceae</taxon>
        <taxon>Massiliimalia</taxon>
    </lineage>
</organism>
<protein>
    <recommendedName>
        <fullName evidence="1">dATP/dGTP diphosphohydrolase N-terminal domain-containing protein</fullName>
    </recommendedName>
</protein>
<dbReference type="AlphaFoldDB" id="A0A8J6PCV2"/>
<name>A0A8J6PCV2_9FIRM</name>
<dbReference type="Pfam" id="PF18909">
    <property type="entry name" value="dGTP_diPhyd_N"/>
    <property type="match status" value="1"/>
</dbReference>
<proteinExistence type="predicted"/>
<evidence type="ECO:0000313" key="3">
    <source>
        <dbReference type="Proteomes" id="UP000632659"/>
    </source>
</evidence>
<dbReference type="EMBL" id="JACRTL010000011">
    <property type="protein sequence ID" value="MBC8612067.1"/>
    <property type="molecule type" value="Genomic_DNA"/>
</dbReference>
<comment type="caution">
    <text evidence="2">The sequence shown here is derived from an EMBL/GenBank/DDBJ whole genome shotgun (WGS) entry which is preliminary data.</text>
</comment>
<dbReference type="RefSeq" id="WP_187536888.1">
    <property type="nucleotide sequence ID" value="NZ_JACRTL010000011.1"/>
</dbReference>
<dbReference type="InterPro" id="IPR044038">
    <property type="entry name" value="dATP/dGTP_diPOhydrolase_N"/>
</dbReference>
<feature type="domain" description="dATP/dGTP diphosphohydrolase N-terminal" evidence="1">
    <location>
        <begin position="14"/>
        <end position="107"/>
    </location>
</feature>
<keyword evidence="3" id="KW-1185">Reference proteome</keyword>
<sequence length="118" mass="13990">MKETLTFRAKEADQEIKSDAGKWRITLVPPQIIFDIAEVREYGVKKYKDPENWKRVEKARYINALFRHLFAWLMNPYSSDRESGISHLKHAACNMAFLCELQAREEKELERLEEEIMA</sequence>
<accession>A0A8J6PCV2</accession>
<evidence type="ECO:0000259" key="1">
    <source>
        <dbReference type="Pfam" id="PF18909"/>
    </source>
</evidence>
<gene>
    <name evidence="2" type="ORF">H8702_13295</name>
</gene>
<evidence type="ECO:0000313" key="2">
    <source>
        <dbReference type="EMBL" id="MBC8612067.1"/>
    </source>
</evidence>
<reference evidence="2" key="1">
    <citation type="submission" date="2020-08" db="EMBL/GenBank/DDBJ databases">
        <title>Genome public.</title>
        <authorList>
            <person name="Liu C."/>
            <person name="Sun Q."/>
        </authorList>
    </citation>
    <scope>NUCLEOTIDE SEQUENCE</scope>
    <source>
        <strain evidence="2">NSJ-15</strain>
    </source>
</reference>
<dbReference type="Proteomes" id="UP000632659">
    <property type="component" value="Unassembled WGS sequence"/>
</dbReference>